<protein>
    <submittedName>
        <fullName evidence="1">Uncharacterized protein</fullName>
    </submittedName>
</protein>
<dbReference type="EMBL" id="CP001669">
    <property type="protein sequence ID" value="AFZ80030.1"/>
    <property type="molecule type" value="Genomic_DNA"/>
</dbReference>
<dbReference type="GeneID" id="15805918"/>
<dbReference type="VEuPathDB" id="PiroplasmaDB:BEWA_028800"/>
<proteinExistence type="predicted"/>
<organism evidence="1 2">
    <name type="scientific">Theileria equi strain WA</name>
    <dbReference type="NCBI Taxonomy" id="1537102"/>
    <lineage>
        <taxon>Eukaryota</taxon>
        <taxon>Sar</taxon>
        <taxon>Alveolata</taxon>
        <taxon>Apicomplexa</taxon>
        <taxon>Aconoidasida</taxon>
        <taxon>Piroplasmida</taxon>
        <taxon>Theileriidae</taxon>
        <taxon>Theileria</taxon>
    </lineage>
</organism>
<keyword evidence="2" id="KW-1185">Reference proteome</keyword>
<dbReference type="RefSeq" id="XP_004829696.1">
    <property type="nucleotide sequence ID" value="XM_004829639.1"/>
</dbReference>
<dbReference type="AlphaFoldDB" id="L0AWV2"/>
<dbReference type="Proteomes" id="UP000031512">
    <property type="component" value="Chromosome 1"/>
</dbReference>
<evidence type="ECO:0000313" key="1">
    <source>
        <dbReference type="EMBL" id="AFZ80030.1"/>
    </source>
</evidence>
<gene>
    <name evidence="1" type="ORF">BEWA_028800</name>
</gene>
<sequence length="125" mass="13841">MFMMKDDCGVLTLNVDIRCGENELSTCQKTPQGPITAKKNDNNAEGFVRYTHESLTSFTLSYNVDGCEELSARYEIPNVTSVSALCWVDELATPLLLEVETTTDTIKVKVEAFQQQLGSVSIIII</sequence>
<dbReference type="KEGG" id="beq:BEWA_028800"/>
<evidence type="ECO:0000313" key="2">
    <source>
        <dbReference type="Proteomes" id="UP000031512"/>
    </source>
</evidence>
<accession>L0AWV2</accession>
<name>L0AWV2_THEEQ</name>
<reference evidence="1 2" key="1">
    <citation type="journal article" date="2012" name="BMC Genomics">
        <title>Comparative genomic analysis and phylogenetic position of Theileria equi.</title>
        <authorList>
            <person name="Kappmeyer L.S."/>
            <person name="Thiagarajan M."/>
            <person name="Herndon D.R."/>
            <person name="Ramsay J.D."/>
            <person name="Caler E."/>
            <person name="Djikeng A."/>
            <person name="Gillespie J.J."/>
            <person name="Lau A.O."/>
            <person name="Roalson E.H."/>
            <person name="Silva J.C."/>
            <person name="Silva M.G."/>
            <person name="Suarez C.E."/>
            <person name="Ueti M.W."/>
            <person name="Nene V.M."/>
            <person name="Mealey R.H."/>
            <person name="Knowles D.P."/>
            <person name="Brayton K.A."/>
        </authorList>
    </citation>
    <scope>NUCLEOTIDE SEQUENCE [LARGE SCALE GENOMIC DNA]</scope>
    <source>
        <strain evidence="1 2">WA</strain>
    </source>
</reference>